<dbReference type="EnsemblPlants" id="AVESA.00010b.r2.2AG0243120.1">
    <property type="protein sequence ID" value="AVESA.00010b.r2.2AG0243120.1.CDS"/>
    <property type="gene ID" value="AVESA.00010b.r2.2AG0243120"/>
</dbReference>
<evidence type="ECO:0000313" key="2">
    <source>
        <dbReference type="Proteomes" id="UP001732700"/>
    </source>
</evidence>
<organism evidence="1 2">
    <name type="scientific">Avena sativa</name>
    <name type="common">Oat</name>
    <dbReference type="NCBI Taxonomy" id="4498"/>
    <lineage>
        <taxon>Eukaryota</taxon>
        <taxon>Viridiplantae</taxon>
        <taxon>Streptophyta</taxon>
        <taxon>Embryophyta</taxon>
        <taxon>Tracheophyta</taxon>
        <taxon>Spermatophyta</taxon>
        <taxon>Magnoliopsida</taxon>
        <taxon>Liliopsida</taxon>
        <taxon>Poales</taxon>
        <taxon>Poaceae</taxon>
        <taxon>BOP clade</taxon>
        <taxon>Pooideae</taxon>
        <taxon>Poodae</taxon>
        <taxon>Poeae</taxon>
        <taxon>Poeae Chloroplast Group 1 (Aveneae type)</taxon>
        <taxon>Aveninae</taxon>
        <taxon>Avena</taxon>
    </lineage>
</organism>
<reference evidence="1" key="2">
    <citation type="submission" date="2025-09" db="UniProtKB">
        <authorList>
            <consortium name="EnsemblPlants"/>
        </authorList>
    </citation>
    <scope>IDENTIFICATION</scope>
</reference>
<keyword evidence="2" id="KW-1185">Reference proteome</keyword>
<dbReference type="Proteomes" id="UP001732700">
    <property type="component" value="Chromosome 2A"/>
</dbReference>
<evidence type="ECO:0000313" key="1">
    <source>
        <dbReference type="EnsemblPlants" id="AVESA.00010b.r2.2AG0243120.1.CDS"/>
    </source>
</evidence>
<protein>
    <submittedName>
        <fullName evidence="1">Uncharacterized protein</fullName>
    </submittedName>
</protein>
<sequence length="238" mass="26065">MRVHHFHVAYLDKPASSSTAETSSTAPPFPSSAAVFPFAFRCLRPLAPKLSLPEQPKKMVAPADVLGRVRNATKLLSCTVRNHTVQVPVGGTTRWNPSAEQIKMLETLYRGGMRTPNAAQIERITEELGKHGRIEGKNVFYWFQNHKARERQKQKRAALLTLSTLDSPALPQTTTTTTAKVTKQQEASDDVPSSKRRRTAWGDNGHGDAAATATDVPVDCTGGNATLELFPLRPQGRA</sequence>
<proteinExistence type="predicted"/>
<reference evidence="1" key="1">
    <citation type="submission" date="2021-05" db="EMBL/GenBank/DDBJ databases">
        <authorList>
            <person name="Scholz U."/>
            <person name="Mascher M."/>
            <person name="Fiebig A."/>
        </authorList>
    </citation>
    <scope>NUCLEOTIDE SEQUENCE [LARGE SCALE GENOMIC DNA]</scope>
</reference>
<accession>A0ACD5UGH2</accession>
<name>A0ACD5UGH2_AVESA</name>